<dbReference type="AlphaFoldDB" id="A0A3S5AJY2"/>
<evidence type="ECO:0000313" key="3">
    <source>
        <dbReference type="Proteomes" id="UP000784294"/>
    </source>
</evidence>
<reference evidence="2" key="1">
    <citation type="submission" date="2018-11" db="EMBL/GenBank/DDBJ databases">
        <authorList>
            <consortium name="Pathogen Informatics"/>
        </authorList>
    </citation>
    <scope>NUCLEOTIDE SEQUENCE</scope>
</reference>
<feature type="region of interest" description="Disordered" evidence="1">
    <location>
        <begin position="66"/>
        <end position="131"/>
    </location>
</feature>
<gene>
    <name evidence="2" type="ORF">PXEA_LOCUS11875</name>
</gene>
<name>A0A3S5AJY2_9PLAT</name>
<organism evidence="2 3">
    <name type="scientific">Protopolystoma xenopodis</name>
    <dbReference type="NCBI Taxonomy" id="117903"/>
    <lineage>
        <taxon>Eukaryota</taxon>
        <taxon>Metazoa</taxon>
        <taxon>Spiralia</taxon>
        <taxon>Lophotrochozoa</taxon>
        <taxon>Platyhelminthes</taxon>
        <taxon>Monogenea</taxon>
        <taxon>Polyopisthocotylea</taxon>
        <taxon>Polystomatidea</taxon>
        <taxon>Polystomatidae</taxon>
        <taxon>Protopolystoma</taxon>
    </lineage>
</organism>
<keyword evidence="3" id="KW-1185">Reference proteome</keyword>
<accession>A0A3S5AJY2</accession>
<dbReference type="EMBL" id="CAAALY010037015">
    <property type="protein sequence ID" value="VEL18435.1"/>
    <property type="molecule type" value="Genomic_DNA"/>
</dbReference>
<feature type="compositionally biased region" description="Polar residues" evidence="1">
    <location>
        <begin position="73"/>
        <end position="86"/>
    </location>
</feature>
<sequence>MFLFSIDFHRPIFRPRVPPPISHAPKPWSQFLVDNALFGHSAHLAASRASPSAAVSAFNSSPFLHSRPPSQLIADTQRSPGANSSHVRPALRSRHTHRHNSPLKVPPRTQQKPISSPNIKPTLDTRPVSLLPTDHSTIQDVRFTMTC</sequence>
<comment type="caution">
    <text evidence="2">The sequence shown here is derived from an EMBL/GenBank/DDBJ whole genome shotgun (WGS) entry which is preliminary data.</text>
</comment>
<dbReference type="Proteomes" id="UP000784294">
    <property type="component" value="Unassembled WGS sequence"/>
</dbReference>
<evidence type="ECO:0000313" key="2">
    <source>
        <dbReference type="EMBL" id="VEL18435.1"/>
    </source>
</evidence>
<proteinExistence type="predicted"/>
<protein>
    <submittedName>
        <fullName evidence="2">Uncharacterized protein</fullName>
    </submittedName>
</protein>
<evidence type="ECO:0000256" key="1">
    <source>
        <dbReference type="SAM" id="MobiDB-lite"/>
    </source>
</evidence>
<feature type="compositionally biased region" description="Basic residues" evidence="1">
    <location>
        <begin position="89"/>
        <end position="101"/>
    </location>
</feature>
<feature type="compositionally biased region" description="Polar residues" evidence="1">
    <location>
        <begin position="108"/>
        <end position="119"/>
    </location>
</feature>